<evidence type="ECO:0000313" key="1">
    <source>
        <dbReference type="EMBL" id="CAB4174340.1"/>
    </source>
</evidence>
<dbReference type="EMBL" id="LR797071">
    <property type="protein sequence ID" value="CAB4184683.1"/>
    <property type="molecule type" value="Genomic_DNA"/>
</dbReference>
<proteinExistence type="predicted"/>
<gene>
    <name evidence="2" type="ORF">UFOVP1131_24</name>
    <name evidence="3" type="ORF">UFOVP1245_38</name>
    <name evidence="4" type="ORF">UFOVP1582_16</name>
    <name evidence="1" type="ORF">UFOVP966_38</name>
</gene>
<evidence type="ECO:0000313" key="2">
    <source>
        <dbReference type="EMBL" id="CAB4184683.1"/>
    </source>
</evidence>
<dbReference type="EMBL" id="LR796919">
    <property type="protein sequence ID" value="CAB4174340.1"/>
    <property type="molecule type" value="Genomic_DNA"/>
</dbReference>
<evidence type="ECO:0000313" key="4">
    <source>
        <dbReference type="EMBL" id="CAB5231021.1"/>
    </source>
</evidence>
<organism evidence="4">
    <name type="scientific">uncultured Caudovirales phage</name>
    <dbReference type="NCBI Taxonomy" id="2100421"/>
    <lineage>
        <taxon>Viruses</taxon>
        <taxon>Duplodnaviria</taxon>
        <taxon>Heunggongvirae</taxon>
        <taxon>Uroviricota</taxon>
        <taxon>Caudoviricetes</taxon>
        <taxon>Peduoviridae</taxon>
        <taxon>Maltschvirus</taxon>
        <taxon>Maltschvirus maltsch</taxon>
    </lineage>
</organism>
<accession>A0A6J7XLY7</accession>
<protein>
    <submittedName>
        <fullName evidence="4">Uncharacterized protein</fullName>
    </submittedName>
</protein>
<dbReference type="EMBL" id="LR797185">
    <property type="protein sequence ID" value="CAB4192586.1"/>
    <property type="molecule type" value="Genomic_DNA"/>
</dbReference>
<evidence type="ECO:0000313" key="3">
    <source>
        <dbReference type="EMBL" id="CAB4192586.1"/>
    </source>
</evidence>
<sequence length="164" mass="17757">MFTETNAERLVEVRAAIKATMDSLTEKEFATAAEGMLAAGGVGHLVAVPAAFWNDHTSRDLDAVSVEVRSSGAEWGLYDDGSYVVLTMTDDSLAELMSDSAHYSSSFDEEDYGSLMESARRTFLSLLIQSEAARSLLDSRTSYDNLRWALGLERTDAAIITGAA</sequence>
<reference evidence="4" key="1">
    <citation type="submission" date="2020-05" db="EMBL/GenBank/DDBJ databases">
        <authorList>
            <person name="Chiriac C."/>
            <person name="Salcher M."/>
            <person name="Ghai R."/>
            <person name="Kavagutti S V."/>
        </authorList>
    </citation>
    <scope>NUCLEOTIDE SEQUENCE</scope>
</reference>
<dbReference type="EMBL" id="LR798428">
    <property type="protein sequence ID" value="CAB5231021.1"/>
    <property type="molecule type" value="Genomic_DNA"/>
</dbReference>
<name>A0A6J7XLY7_9CAUD</name>